<name>A0A427U8A0_9VIBR</name>
<sequence length="131" mass="14104">MVAALARPGRELAKRLLMIQFSAVTLMAVVMALAVNAKWGLSALIGGGIFVVANAVFAWFAFMYGGARAAKRIANSFYAGEALKIFITVALFSVAYMYIQVELVPLKLTYLLALGINICAPVLFINNKKIG</sequence>
<dbReference type="Proteomes" id="UP000269041">
    <property type="component" value="Unassembled WGS sequence"/>
</dbReference>
<keyword evidence="4 6" id="KW-1133">Transmembrane helix</keyword>
<accession>A0A427U8A0</accession>
<evidence type="ECO:0000256" key="1">
    <source>
        <dbReference type="ARBA" id="ARBA00004651"/>
    </source>
</evidence>
<evidence type="ECO:0000256" key="4">
    <source>
        <dbReference type="ARBA" id="ARBA00022989"/>
    </source>
</evidence>
<feature type="transmembrane region" description="Helical" evidence="6">
    <location>
        <begin position="41"/>
        <end position="65"/>
    </location>
</feature>
<feature type="transmembrane region" description="Helical" evidence="6">
    <location>
        <begin position="16"/>
        <end position="35"/>
    </location>
</feature>
<keyword evidence="8" id="KW-0378">Hydrolase</keyword>
<dbReference type="EC" id="3.6.3.14" evidence="8"/>
<dbReference type="Proteomes" id="UP000565719">
    <property type="component" value="Unassembled WGS sequence"/>
</dbReference>
<dbReference type="GO" id="GO:0005886">
    <property type="term" value="C:plasma membrane"/>
    <property type="evidence" value="ECO:0007669"/>
    <property type="project" value="UniProtKB-SubCell"/>
</dbReference>
<dbReference type="EMBL" id="VTXC01000020">
    <property type="protein sequence ID" value="NOH71469.1"/>
    <property type="molecule type" value="Genomic_DNA"/>
</dbReference>
<dbReference type="RefSeq" id="WP_125319559.1">
    <property type="nucleotide sequence ID" value="NZ_AP024889.1"/>
</dbReference>
<evidence type="ECO:0000256" key="3">
    <source>
        <dbReference type="ARBA" id="ARBA00022692"/>
    </source>
</evidence>
<dbReference type="Pfam" id="PF03899">
    <property type="entry name" value="ATP-synt_I"/>
    <property type="match status" value="1"/>
</dbReference>
<protein>
    <submittedName>
        <fullName evidence="8">F0F1 ATP synthase subunit I</fullName>
        <ecNumber evidence="8">3.6.3.14</ecNumber>
    </submittedName>
</protein>
<feature type="transmembrane region" description="Helical" evidence="6">
    <location>
        <begin position="105"/>
        <end position="125"/>
    </location>
</feature>
<proteinExistence type="predicted"/>
<comment type="caution">
    <text evidence="8">The sequence shown here is derived from an EMBL/GenBank/DDBJ whole genome shotgun (WGS) entry which is preliminary data.</text>
</comment>
<comment type="subcellular location">
    <subcellularLocation>
        <location evidence="1">Cell membrane</location>
        <topology evidence="1">Multi-pass membrane protein</topology>
    </subcellularLocation>
</comment>
<evidence type="ECO:0000313" key="10">
    <source>
        <dbReference type="Proteomes" id="UP000565719"/>
    </source>
</evidence>
<feature type="transmembrane region" description="Helical" evidence="6">
    <location>
        <begin position="77"/>
        <end position="99"/>
    </location>
</feature>
<organism evidence="8 9">
    <name type="scientific">Vibrio pectenicida</name>
    <dbReference type="NCBI Taxonomy" id="62763"/>
    <lineage>
        <taxon>Bacteria</taxon>
        <taxon>Pseudomonadati</taxon>
        <taxon>Pseudomonadota</taxon>
        <taxon>Gammaproteobacteria</taxon>
        <taxon>Vibrionales</taxon>
        <taxon>Vibrionaceae</taxon>
        <taxon>Vibrio</taxon>
    </lineage>
</organism>
<gene>
    <name evidence="8" type="ORF">EJA03_01945</name>
    <name evidence="7" type="ORF">F0225_09000</name>
</gene>
<dbReference type="InterPro" id="IPR005598">
    <property type="entry name" value="ATP_synth_I"/>
</dbReference>
<keyword evidence="5 6" id="KW-0472">Membrane</keyword>
<evidence type="ECO:0000313" key="8">
    <source>
        <dbReference type="EMBL" id="RSD32732.1"/>
    </source>
</evidence>
<evidence type="ECO:0000256" key="5">
    <source>
        <dbReference type="ARBA" id="ARBA00023136"/>
    </source>
</evidence>
<dbReference type="GO" id="GO:0016787">
    <property type="term" value="F:hydrolase activity"/>
    <property type="evidence" value="ECO:0007669"/>
    <property type="project" value="UniProtKB-KW"/>
</dbReference>
<reference evidence="7 10" key="2">
    <citation type="submission" date="2019-09" db="EMBL/GenBank/DDBJ databases">
        <title>Draft genome sequencing and comparative genomics of hatchery-associated Vibrios.</title>
        <authorList>
            <person name="Kehlet-Delgado H."/>
            <person name="Mueller R.S."/>
        </authorList>
    </citation>
    <scope>NUCLEOTIDE SEQUENCE [LARGE SCALE GENOMIC DNA]</scope>
    <source>
        <strain evidence="7 10">99-46-Y</strain>
    </source>
</reference>
<evidence type="ECO:0000256" key="6">
    <source>
        <dbReference type="SAM" id="Phobius"/>
    </source>
</evidence>
<evidence type="ECO:0000256" key="2">
    <source>
        <dbReference type="ARBA" id="ARBA00022475"/>
    </source>
</evidence>
<dbReference type="AlphaFoldDB" id="A0A427U8A0"/>
<keyword evidence="2" id="KW-1003">Cell membrane</keyword>
<dbReference type="EMBL" id="RSFA01000004">
    <property type="protein sequence ID" value="RSD32732.1"/>
    <property type="molecule type" value="Genomic_DNA"/>
</dbReference>
<keyword evidence="9" id="KW-1185">Reference proteome</keyword>
<reference evidence="8 9" key="1">
    <citation type="submission" date="2018-12" db="EMBL/GenBank/DDBJ databases">
        <title>Genomic taxonomy of the Vibrionaceae family.</title>
        <authorList>
            <person name="Gomez-Gil B."/>
            <person name="Enciso-Ibarra K."/>
        </authorList>
    </citation>
    <scope>NUCLEOTIDE SEQUENCE [LARGE SCALE GENOMIC DNA]</scope>
    <source>
        <strain evidence="8 9">CAIM 594</strain>
    </source>
</reference>
<evidence type="ECO:0000313" key="7">
    <source>
        <dbReference type="EMBL" id="NOH71469.1"/>
    </source>
</evidence>
<evidence type="ECO:0000313" key="9">
    <source>
        <dbReference type="Proteomes" id="UP000269041"/>
    </source>
</evidence>
<dbReference type="NCBIfam" id="NF004414">
    <property type="entry name" value="PRK05760.1"/>
    <property type="match status" value="1"/>
</dbReference>
<keyword evidence="3 6" id="KW-0812">Transmembrane</keyword>
<dbReference type="OrthoDB" id="5702716at2"/>